<evidence type="ECO:0000313" key="3">
    <source>
        <dbReference type="Proteomes" id="UP000612585"/>
    </source>
</evidence>
<keyword evidence="3" id="KW-1185">Reference proteome</keyword>
<keyword evidence="1" id="KW-0812">Transmembrane</keyword>
<organism evidence="2 3">
    <name type="scientific">Virgisporangium aurantiacum</name>
    <dbReference type="NCBI Taxonomy" id="175570"/>
    <lineage>
        <taxon>Bacteria</taxon>
        <taxon>Bacillati</taxon>
        <taxon>Actinomycetota</taxon>
        <taxon>Actinomycetes</taxon>
        <taxon>Micromonosporales</taxon>
        <taxon>Micromonosporaceae</taxon>
        <taxon>Virgisporangium</taxon>
    </lineage>
</organism>
<evidence type="ECO:0000313" key="2">
    <source>
        <dbReference type="EMBL" id="GIJ59758.1"/>
    </source>
</evidence>
<comment type="caution">
    <text evidence="2">The sequence shown here is derived from an EMBL/GenBank/DDBJ whole genome shotgun (WGS) entry which is preliminary data.</text>
</comment>
<name>A0A8J4E3A1_9ACTN</name>
<dbReference type="Pfam" id="PF19744">
    <property type="entry name" value="DUF6232"/>
    <property type="match status" value="1"/>
</dbReference>
<reference evidence="2" key="1">
    <citation type="submission" date="2021-01" db="EMBL/GenBank/DDBJ databases">
        <title>Whole genome shotgun sequence of Virgisporangium aurantiacum NBRC 16421.</title>
        <authorList>
            <person name="Komaki H."/>
            <person name="Tamura T."/>
        </authorList>
    </citation>
    <scope>NUCLEOTIDE SEQUENCE</scope>
    <source>
        <strain evidence="2">NBRC 16421</strain>
    </source>
</reference>
<evidence type="ECO:0000256" key="1">
    <source>
        <dbReference type="SAM" id="Phobius"/>
    </source>
</evidence>
<proteinExistence type="predicted"/>
<keyword evidence="1" id="KW-0472">Membrane</keyword>
<sequence>MLTFYNHRGVRITDSYVSVDGRRYSVRDLQGVRTTRGPFNRMVVRALGGGVSLIAMAILMGAVMPVAMTAAFGLAGLLAVGSAFVLSRTHPRELMLWANFRGMELMLIKTRDSIEVGKLTRALRRALERDARYSALSY</sequence>
<gene>
    <name evidence="2" type="ORF">Vau01_072740</name>
</gene>
<dbReference type="Proteomes" id="UP000612585">
    <property type="component" value="Unassembled WGS sequence"/>
</dbReference>
<protein>
    <submittedName>
        <fullName evidence="2">Uncharacterized protein</fullName>
    </submittedName>
</protein>
<dbReference type="EMBL" id="BOPG01000048">
    <property type="protein sequence ID" value="GIJ59758.1"/>
    <property type="molecule type" value="Genomic_DNA"/>
</dbReference>
<feature type="transmembrane region" description="Helical" evidence="1">
    <location>
        <begin position="42"/>
        <end position="60"/>
    </location>
</feature>
<feature type="transmembrane region" description="Helical" evidence="1">
    <location>
        <begin position="66"/>
        <end position="86"/>
    </location>
</feature>
<keyword evidence="1" id="KW-1133">Transmembrane helix</keyword>
<accession>A0A8J4E3A1</accession>
<dbReference type="InterPro" id="IPR045629">
    <property type="entry name" value="DUF6232"/>
</dbReference>
<dbReference type="AlphaFoldDB" id="A0A8J4E3A1"/>